<keyword evidence="2" id="KW-0812">Transmembrane</keyword>
<evidence type="ECO:0000313" key="4">
    <source>
        <dbReference type="Proteomes" id="UP000477722"/>
    </source>
</evidence>
<feature type="non-terminal residue" evidence="3">
    <location>
        <position position="1"/>
    </location>
</feature>
<evidence type="ECO:0000256" key="2">
    <source>
        <dbReference type="SAM" id="Phobius"/>
    </source>
</evidence>
<feature type="region of interest" description="Disordered" evidence="1">
    <location>
        <begin position="1"/>
        <end position="40"/>
    </location>
</feature>
<keyword evidence="2" id="KW-0472">Membrane</keyword>
<protein>
    <submittedName>
        <fullName evidence="3">Uncharacterized protein</fullName>
    </submittedName>
</protein>
<dbReference type="EMBL" id="JAAKZZ010000856">
    <property type="protein sequence ID" value="NGO73705.1"/>
    <property type="molecule type" value="Genomic_DNA"/>
</dbReference>
<name>A0A6G4X854_9ACTN</name>
<proteinExistence type="predicted"/>
<comment type="caution">
    <text evidence="3">The sequence shown here is derived from an EMBL/GenBank/DDBJ whole genome shotgun (WGS) entry which is preliminary data.</text>
</comment>
<sequence>TRGTRAVRRTQGARGTRKGRTGGTGGARGGGSGPSADRGATSGASPLVTFAVLALLLTGTALAGAAALAGYFGGWESAGYVLALIGFLFAAYFALNQIGDLAPKHFLAALLGALATAGCAGAALFLVLDALPDDVTAETALDGNGDGNGGRDGDDGAVLLGHSDTVRLTVRAEPSHGTLRLALAAANKSPGTSCLPRSELKFSGADLARPTSASMNTTMETDLPLATTRAPKVDVDIRLAAGAGCEILLEVKRAEYR</sequence>
<keyword evidence="2" id="KW-1133">Transmembrane helix</keyword>
<evidence type="ECO:0000256" key="1">
    <source>
        <dbReference type="SAM" id="MobiDB-lite"/>
    </source>
</evidence>
<feature type="transmembrane region" description="Helical" evidence="2">
    <location>
        <begin position="47"/>
        <end position="72"/>
    </location>
</feature>
<dbReference type="AlphaFoldDB" id="A0A6G4X854"/>
<evidence type="ECO:0000313" key="3">
    <source>
        <dbReference type="EMBL" id="NGO73705.1"/>
    </source>
</evidence>
<dbReference type="Proteomes" id="UP000477722">
    <property type="component" value="Unassembled WGS sequence"/>
</dbReference>
<reference evidence="3 4" key="1">
    <citation type="submission" date="2020-02" db="EMBL/GenBank/DDBJ databases">
        <title>Whole-genome analyses of novel actinobacteria.</title>
        <authorList>
            <person name="Sahin N."/>
            <person name="Tatar D."/>
        </authorList>
    </citation>
    <scope>NUCLEOTIDE SEQUENCE [LARGE SCALE GENOMIC DNA]</scope>
    <source>
        <strain evidence="3 4">SB3404</strain>
    </source>
</reference>
<gene>
    <name evidence="3" type="ORF">G5C65_36375</name>
</gene>
<feature type="transmembrane region" description="Helical" evidence="2">
    <location>
        <begin position="107"/>
        <end position="128"/>
    </location>
</feature>
<organism evidence="3 4">
    <name type="scientific">Streptomyces boncukensis</name>
    <dbReference type="NCBI Taxonomy" id="2711219"/>
    <lineage>
        <taxon>Bacteria</taxon>
        <taxon>Bacillati</taxon>
        <taxon>Actinomycetota</taxon>
        <taxon>Actinomycetes</taxon>
        <taxon>Kitasatosporales</taxon>
        <taxon>Streptomycetaceae</taxon>
        <taxon>Streptomyces</taxon>
    </lineage>
</organism>
<feature type="transmembrane region" description="Helical" evidence="2">
    <location>
        <begin position="78"/>
        <end position="95"/>
    </location>
</feature>
<feature type="compositionally biased region" description="Gly residues" evidence="1">
    <location>
        <begin position="21"/>
        <end position="33"/>
    </location>
</feature>
<keyword evidence="4" id="KW-1185">Reference proteome</keyword>
<accession>A0A6G4X854</accession>